<evidence type="ECO:0008006" key="4">
    <source>
        <dbReference type="Google" id="ProtNLM"/>
    </source>
</evidence>
<gene>
    <name evidence="2" type="ORF">GCM10010121_000280</name>
</gene>
<proteinExistence type="predicted"/>
<reference evidence="2" key="2">
    <citation type="submission" date="2020-09" db="EMBL/GenBank/DDBJ databases">
        <authorList>
            <person name="Sun Q."/>
            <person name="Ohkuma M."/>
        </authorList>
    </citation>
    <scope>NUCLEOTIDE SEQUENCE</scope>
    <source>
        <strain evidence="2">JCM 3086</strain>
    </source>
</reference>
<keyword evidence="1" id="KW-0472">Membrane</keyword>
<dbReference type="EMBL" id="BMQA01000001">
    <property type="protein sequence ID" value="GGI93865.1"/>
    <property type="molecule type" value="Genomic_DNA"/>
</dbReference>
<name>A0A917K0Z4_9ACTN</name>
<reference evidence="2" key="1">
    <citation type="journal article" date="2014" name="Int. J. Syst. Evol. Microbiol.">
        <title>Complete genome sequence of Corynebacterium casei LMG S-19264T (=DSM 44701T), isolated from a smear-ripened cheese.</title>
        <authorList>
            <consortium name="US DOE Joint Genome Institute (JGI-PGF)"/>
            <person name="Walter F."/>
            <person name="Albersmeier A."/>
            <person name="Kalinowski J."/>
            <person name="Ruckert C."/>
        </authorList>
    </citation>
    <scope>NUCLEOTIDE SEQUENCE</scope>
    <source>
        <strain evidence="2">JCM 3086</strain>
    </source>
</reference>
<organism evidence="2 3">
    <name type="scientific">Streptomyces brasiliensis</name>
    <dbReference type="NCBI Taxonomy" id="1954"/>
    <lineage>
        <taxon>Bacteria</taxon>
        <taxon>Bacillati</taxon>
        <taxon>Actinomycetota</taxon>
        <taxon>Actinomycetes</taxon>
        <taxon>Kitasatosporales</taxon>
        <taxon>Streptomycetaceae</taxon>
        <taxon>Streptomyces</taxon>
    </lineage>
</organism>
<evidence type="ECO:0000313" key="2">
    <source>
        <dbReference type="EMBL" id="GGI93865.1"/>
    </source>
</evidence>
<feature type="transmembrane region" description="Helical" evidence="1">
    <location>
        <begin position="68"/>
        <end position="89"/>
    </location>
</feature>
<sequence length="106" mass="11909">MAVNEQRLTRHEQLLLDGIESALNQDRALVRSMRRARKPRSVWLSLSVALLAVASVFLVVTGIRTQDPAVICAFAVLWPLTMLQGFRLLCRWTEVRGGRTVARPPS</sequence>
<dbReference type="Proteomes" id="UP000657574">
    <property type="component" value="Unassembled WGS sequence"/>
</dbReference>
<comment type="caution">
    <text evidence="2">The sequence shown here is derived from an EMBL/GenBank/DDBJ whole genome shotgun (WGS) entry which is preliminary data.</text>
</comment>
<evidence type="ECO:0000256" key="1">
    <source>
        <dbReference type="SAM" id="Phobius"/>
    </source>
</evidence>
<keyword evidence="3" id="KW-1185">Reference proteome</keyword>
<protein>
    <recommendedName>
        <fullName evidence="4">DUF3040 domain-containing protein</fullName>
    </recommendedName>
</protein>
<dbReference type="Pfam" id="PF11239">
    <property type="entry name" value="DUF3040"/>
    <property type="match status" value="1"/>
</dbReference>
<feature type="transmembrane region" description="Helical" evidence="1">
    <location>
        <begin position="41"/>
        <end position="62"/>
    </location>
</feature>
<keyword evidence="1" id="KW-1133">Transmembrane helix</keyword>
<evidence type="ECO:0000313" key="3">
    <source>
        <dbReference type="Proteomes" id="UP000657574"/>
    </source>
</evidence>
<accession>A0A917K0Z4</accession>
<keyword evidence="1" id="KW-0812">Transmembrane</keyword>
<dbReference type="InterPro" id="IPR021401">
    <property type="entry name" value="DUF3040"/>
</dbReference>
<dbReference type="AlphaFoldDB" id="A0A917K0Z4"/>